<dbReference type="Proteomes" id="UP000177197">
    <property type="component" value="Unassembled WGS sequence"/>
</dbReference>
<dbReference type="InterPro" id="IPR023346">
    <property type="entry name" value="Lysozyme-like_dom_sf"/>
</dbReference>
<dbReference type="PANTHER" id="PTHR37423">
    <property type="entry name" value="SOLUBLE LYTIC MUREIN TRANSGLYCOSYLASE-RELATED"/>
    <property type="match status" value="1"/>
</dbReference>
<name>A0A1F5CB67_9BACT</name>
<dbReference type="InterPro" id="IPR008258">
    <property type="entry name" value="Transglycosylase_SLT_dom_1"/>
</dbReference>
<reference evidence="5 6" key="1">
    <citation type="journal article" date="2016" name="Nat. Commun.">
        <title>Thousands of microbial genomes shed light on interconnected biogeochemical processes in an aquifer system.</title>
        <authorList>
            <person name="Anantharaman K."/>
            <person name="Brown C.T."/>
            <person name="Hug L.A."/>
            <person name="Sharon I."/>
            <person name="Castelle C.J."/>
            <person name="Probst A.J."/>
            <person name="Thomas B.C."/>
            <person name="Singh A."/>
            <person name="Wilkins M.J."/>
            <person name="Karaoz U."/>
            <person name="Brodie E.L."/>
            <person name="Williams K.H."/>
            <person name="Hubbard S.S."/>
            <person name="Banfield J.F."/>
        </authorList>
    </citation>
    <scope>NUCLEOTIDE SEQUENCE [LARGE SCALE GENOMIC DNA]</scope>
</reference>
<feature type="region of interest" description="Disordered" evidence="1">
    <location>
        <begin position="160"/>
        <end position="180"/>
    </location>
</feature>
<dbReference type="EMBL" id="MEYV01000012">
    <property type="protein sequence ID" value="OGD40110.1"/>
    <property type="molecule type" value="Genomic_DNA"/>
</dbReference>
<accession>A0A1F5CB67</accession>
<protein>
    <recommendedName>
        <fullName evidence="4">Transglycosylase SLT domain-containing protein</fullName>
    </recommendedName>
</protein>
<feature type="signal peptide" evidence="3">
    <location>
        <begin position="1"/>
        <end position="35"/>
    </location>
</feature>
<feature type="compositionally biased region" description="Gly residues" evidence="1">
    <location>
        <begin position="161"/>
        <end position="180"/>
    </location>
</feature>
<comment type="caution">
    <text evidence="5">The sequence shown here is derived from an EMBL/GenBank/DDBJ whole genome shotgun (WGS) entry which is preliminary data.</text>
</comment>
<evidence type="ECO:0000259" key="4">
    <source>
        <dbReference type="Pfam" id="PF01464"/>
    </source>
</evidence>
<dbReference type="Pfam" id="PF01464">
    <property type="entry name" value="SLT"/>
    <property type="match status" value="1"/>
</dbReference>
<evidence type="ECO:0000313" key="6">
    <source>
        <dbReference type="Proteomes" id="UP000177197"/>
    </source>
</evidence>
<dbReference type="SUPFAM" id="SSF53955">
    <property type="entry name" value="Lysozyme-like"/>
    <property type="match status" value="1"/>
</dbReference>
<feature type="transmembrane region" description="Helical" evidence="2">
    <location>
        <begin position="77"/>
        <end position="98"/>
    </location>
</feature>
<keyword evidence="2" id="KW-0472">Membrane</keyword>
<evidence type="ECO:0000313" key="5">
    <source>
        <dbReference type="EMBL" id="OGD40110.1"/>
    </source>
</evidence>
<dbReference type="Gene3D" id="1.10.530.10">
    <property type="match status" value="1"/>
</dbReference>
<dbReference type="PANTHER" id="PTHR37423:SF2">
    <property type="entry name" value="MEMBRANE-BOUND LYTIC MUREIN TRANSGLYCOSYLASE C"/>
    <property type="match status" value="1"/>
</dbReference>
<dbReference type="AlphaFoldDB" id="A0A1F5CB67"/>
<feature type="chain" id="PRO_5009518198" description="Transglycosylase SLT domain-containing protein" evidence="3">
    <location>
        <begin position="36"/>
        <end position="400"/>
    </location>
</feature>
<organism evidence="5 6">
    <name type="scientific">Candidatus Azambacteria bacterium RIFCSPLOWO2_02_FULL_44_14</name>
    <dbReference type="NCBI Taxonomy" id="1797306"/>
    <lineage>
        <taxon>Bacteria</taxon>
        <taxon>Candidatus Azamiibacteriota</taxon>
    </lineage>
</organism>
<keyword evidence="3" id="KW-0732">Signal</keyword>
<evidence type="ECO:0000256" key="1">
    <source>
        <dbReference type="SAM" id="MobiDB-lite"/>
    </source>
</evidence>
<sequence length="400" mass="43300">MSNKIPISKSKFFVVFTWFVVCALNFVFLTQPAHAANIFGETFEILRGNKGLVPCGTSYTGNKACAVCDIFVLIQNIINLLIFAAMSLGTLAALIIGIRFLIFGSNEKLIQQTKQQFNWLVWGIVIVLGSWLFLNTLFNFAASGSFKAWNQIECRVPAGQAPGGSQGTGNGTSGEFIPGGGTFGGAGATGSWEVLDSPGYADGIDTNNDGYTAYINEPPEGNGLETSEPGSKTYNTKADQYLEGANLNGVETNRARAIIQAESSGNPNAIHKDIDGQSSYGLMQIRPDTARLYDPSLKGLSDAEIGQKLMNDPKYNIDLGTKYYNNLYQKYGDYTLASAAYNGGPMANKPSVNCPGSYRWQCGWDNNEHTLPNERAGHPGYGPTRRYVNNINSVYSGLSK</sequence>
<feature type="transmembrane region" description="Helical" evidence="2">
    <location>
        <begin position="119"/>
        <end position="138"/>
    </location>
</feature>
<keyword evidence="2" id="KW-0812">Transmembrane</keyword>
<gene>
    <name evidence="5" type="ORF">A3I30_01005</name>
</gene>
<evidence type="ECO:0000256" key="2">
    <source>
        <dbReference type="SAM" id="Phobius"/>
    </source>
</evidence>
<proteinExistence type="predicted"/>
<keyword evidence="2" id="KW-1133">Transmembrane helix</keyword>
<feature type="domain" description="Transglycosylase SLT" evidence="4">
    <location>
        <begin position="246"/>
        <end position="349"/>
    </location>
</feature>
<evidence type="ECO:0000256" key="3">
    <source>
        <dbReference type="SAM" id="SignalP"/>
    </source>
</evidence>